<name>E1Z555_CHLVA</name>
<dbReference type="Proteomes" id="UP000008141">
    <property type="component" value="Unassembled WGS sequence"/>
</dbReference>
<organism evidence="2">
    <name type="scientific">Chlorella variabilis</name>
    <name type="common">Green alga</name>
    <dbReference type="NCBI Taxonomy" id="554065"/>
    <lineage>
        <taxon>Eukaryota</taxon>
        <taxon>Viridiplantae</taxon>
        <taxon>Chlorophyta</taxon>
        <taxon>core chlorophytes</taxon>
        <taxon>Trebouxiophyceae</taxon>
        <taxon>Chlorellales</taxon>
        <taxon>Chlorellaceae</taxon>
        <taxon>Chlorella clade</taxon>
        <taxon>Chlorella</taxon>
    </lineage>
</organism>
<sequence>MFAVAVIDPLLVLEPERLAAASAAAAQGGGGSANVPPFVKISVPFRLLAQLHQGRLELADHDDPGNHWYFGKQAELFQYQFMGRHAVTSGFTSLIQAHELQELQSAPPPRQNRKQAALEERSWLAFLQRMQGSSGEGLWPTPSLPFLFAGKAIDCASVGVYTAVEGGVVQGLMLATEYETPGAD</sequence>
<dbReference type="KEGG" id="cvr:CHLNCDRAFT_138055"/>
<proteinExistence type="predicted"/>
<accession>E1Z555</accession>
<dbReference type="eggNOG" id="ENOG502SYTY">
    <property type="taxonomic scope" value="Eukaryota"/>
</dbReference>
<dbReference type="InParanoid" id="E1Z555"/>
<reference evidence="1 2" key="1">
    <citation type="journal article" date="2010" name="Plant Cell">
        <title>The Chlorella variabilis NC64A genome reveals adaptation to photosymbiosis, coevolution with viruses, and cryptic sex.</title>
        <authorList>
            <person name="Blanc G."/>
            <person name="Duncan G."/>
            <person name="Agarkova I."/>
            <person name="Borodovsky M."/>
            <person name="Gurnon J."/>
            <person name="Kuo A."/>
            <person name="Lindquist E."/>
            <person name="Lucas S."/>
            <person name="Pangilinan J."/>
            <person name="Polle J."/>
            <person name="Salamov A."/>
            <person name="Terry A."/>
            <person name="Yamada T."/>
            <person name="Dunigan D.D."/>
            <person name="Grigoriev I.V."/>
            <person name="Claverie J.M."/>
            <person name="Van Etten J.L."/>
        </authorList>
    </citation>
    <scope>NUCLEOTIDE SEQUENCE [LARGE SCALE GENOMIC DNA]</scope>
    <source>
        <strain evidence="1 2">NC64A</strain>
    </source>
</reference>
<dbReference type="GeneID" id="17358667"/>
<protein>
    <submittedName>
        <fullName evidence="1">Uncharacterized protein</fullName>
    </submittedName>
</protein>
<dbReference type="OMA" id="MGRHAVT"/>
<dbReference type="AlphaFoldDB" id="E1Z555"/>
<evidence type="ECO:0000313" key="2">
    <source>
        <dbReference type="Proteomes" id="UP000008141"/>
    </source>
</evidence>
<gene>
    <name evidence="1" type="ORF">CHLNCDRAFT_138055</name>
</gene>
<dbReference type="EMBL" id="GL433836">
    <property type="protein sequence ID" value="EFN59465.1"/>
    <property type="molecule type" value="Genomic_DNA"/>
</dbReference>
<keyword evidence="2" id="KW-1185">Reference proteome</keyword>
<dbReference type="RefSeq" id="XP_005851567.1">
    <property type="nucleotide sequence ID" value="XM_005851505.1"/>
</dbReference>
<dbReference type="OrthoDB" id="509153at2759"/>
<evidence type="ECO:0000313" key="1">
    <source>
        <dbReference type="EMBL" id="EFN59465.1"/>
    </source>
</evidence>